<evidence type="ECO:0000313" key="3">
    <source>
        <dbReference type="EMBL" id="OGG57799.1"/>
    </source>
</evidence>
<dbReference type="EMBL" id="MFLA01000045">
    <property type="protein sequence ID" value="OGG57799.1"/>
    <property type="molecule type" value="Genomic_DNA"/>
</dbReference>
<proteinExistence type="predicted"/>
<dbReference type="InterPro" id="IPR000871">
    <property type="entry name" value="Beta-lactam_class-A"/>
</dbReference>
<accession>A0A1F6D8M6</accession>
<dbReference type="GO" id="GO:0046677">
    <property type="term" value="P:response to antibiotic"/>
    <property type="evidence" value="ECO:0007669"/>
    <property type="project" value="InterPro"/>
</dbReference>
<dbReference type="Gene3D" id="3.40.710.10">
    <property type="entry name" value="DD-peptidase/beta-lactamase superfamily"/>
    <property type="match status" value="1"/>
</dbReference>
<dbReference type="GO" id="GO:0006508">
    <property type="term" value="P:proteolysis"/>
    <property type="evidence" value="ECO:0007669"/>
    <property type="project" value="InterPro"/>
</dbReference>
<dbReference type="Pfam" id="PF00768">
    <property type="entry name" value="Peptidase_S11"/>
    <property type="match status" value="1"/>
</dbReference>
<dbReference type="GO" id="GO:0008800">
    <property type="term" value="F:beta-lactamase activity"/>
    <property type="evidence" value="ECO:0007669"/>
    <property type="project" value="InterPro"/>
</dbReference>
<dbReference type="GO" id="GO:0009002">
    <property type="term" value="F:serine-type D-Ala-D-Ala carboxypeptidase activity"/>
    <property type="evidence" value="ECO:0007669"/>
    <property type="project" value="InterPro"/>
</dbReference>
<dbReference type="Proteomes" id="UP000176377">
    <property type="component" value="Unassembled WGS sequence"/>
</dbReference>
<dbReference type="SUPFAM" id="SSF56601">
    <property type="entry name" value="beta-lactamase/transpeptidase-like"/>
    <property type="match status" value="1"/>
</dbReference>
<dbReference type="PANTHER" id="PTHR35333">
    <property type="entry name" value="BETA-LACTAMASE"/>
    <property type="match status" value="1"/>
</dbReference>
<evidence type="ECO:0000259" key="2">
    <source>
        <dbReference type="Pfam" id="PF00768"/>
    </source>
</evidence>
<feature type="transmembrane region" description="Helical" evidence="1">
    <location>
        <begin position="39"/>
        <end position="61"/>
    </location>
</feature>
<evidence type="ECO:0000313" key="4">
    <source>
        <dbReference type="Proteomes" id="UP000176377"/>
    </source>
</evidence>
<sequence>MMIMQPDQNLQIQEPESVPASARLEPQLMLPAPAYLSRVLIGTGFLALSIFSAAALVLAYLPSFRGSASQEQVAAVAVTQRHADAYASLDLQAKGIYVFDASNDTELFKRNPDAQLPLASITKVALALTVSEVLPMESTVTISREAVVKGEGGLTYGERWRVRDLIDYMLIVSSNTAAEALAEAADPLMRAKYPEAPAAEAIVWRMNLLAQQLGLHATYFINPSGLDESMTQAGALGSAHDIASLFAYAMRANRDLFAGTSREHATLGALNMPKKDVHNTNEALESIPNIYMGKTGLTDLAGGNLAIAFDASENHPIIIVVLGSTPEGRFDDMKKLVTTTIQELLPAIRPE</sequence>
<feature type="domain" description="Peptidase S11 D-alanyl-D-alanine carboxypeptidase A N-terminal" evidence="2">
    <location>
        <begin position="88"/>
        <end position="324"/>
    </location>
</feature>
<protein>
    <recommendedName>
        <fullName evidence="2">Peptidase S11 D-alanyl-D-alanine carboxypeptidase A N-terminal domain-containing protein</fullName>
    </recommendedName>
</protein>
<dbReference type="AlphaFoldDB" id="A0A1F6D8M6"/>
<reference evidence="3 4" key="1">
    <citation type="journal article" date="2016" name="Nat. Commun.">
        <title>Thousands of microbial genomes shed light on interconnected biogeochemical processes in an aquifer system.</title>
        <authorList>
            <person name="Anantharaman K."/>
            <person name="Brown C.T."/>
            <person name="Hug L.A."/>
            <person name="Sharon I."/>
            <person name="Castelle C.J."/>
            <person name="Probst A.J."/>
            <person name="Thomas B.C."/>
            <person name="Singh A."/>
            <person name="Wilkins M.J."/>
            <person name="Karaoz U."/>
            <person name="Brodie E.L."/>
            <person name="Williams K.H."/>
            <person name="Hubbard S.S."/>
            <person name="Banfield J.F."/>
        </authorList>
    </citation>
    <scope>NUCLEOTIDE SEQUENCE [LARGE SCALE GENOMIC DNA]</scope>
</reference>
<comment type="caution">
    <text evidence="3">The sequence shown here is derived from an EMBL/GenBank/DDBJ whole genome shotgun (WGS) entry which is preliminary data.</text>
</comment>
<dbReference type="InterPro" id="IPR001967">
    <property type="entry name" value="Peptidase_S11_N"/>
</dbReference>
<keyword evidence="1" id="KW-1133">Transmembrane helix</keyword>
<name>A0A1F6D8M6_9BACT</name>
<organism evidence="3 4">
    <name type="scientific">Candidatus Kaiserbacteria bacterium RIFCSPHIGHO2_01_FULL_56_24</name>
    <dbReference type="NCBI Taxonomy" id="1798487"/>
    <lineage>
        <taxon>Bacteria</taxon>
        <taxon>Candidatus Kaiseribacteriota</taxon>
    </lineage>
</organism>
<keyword evidence="1" id="KW-0812">Transmembrane</keyword>
<evidence type="ECO:0000256" key="1">
    <source>
        <dbReference type="SAM" id="Phobius"/>
    </source>
</evidence>
<keyword evidence="1" id="KW-0472">Membrane</keyword>
<dbReference type="GO" id="GO:0030655">
    <property type="term" value="P:beta-lactam antibiotic catabolic process"/>
    <property type="evidence" value="ECO:0007669"/>
    <property type="project" value="InterPro"/>
</dbReference>
<dbReference type="PANTHER" id="PTHR35333:SF4">
    <property type="entry name" value="SLR0121 PROTEIN"/>
    <property type="match status" value="1"/>
</dbReference>
<gene>
    <name evidence="3" type="ORF">A2765_05195</name>
</gene>
<dbReference type="InterPro" id="IPR012338">
    <property type="entry name" value="Beta-lactam/transpept-like"/>
</dbReference>